<dbReference type="Proteomes" id="UP000027730">
    <property type="component" value="Unassembled WGS sequence"/>
</dbReference>
<feature type="domain" description="F-box" evidence="1">
    <location>
        <begin position="1"/>
        <end position="50"/>
    </location>
</feature>
<evidence type="ECO:0000313" key="2">
    <source>
        <dbReference type="EMBL" id="KEQ77361.1"/>
    </source>
</evidence>
<dbReference type="OrthoDB" id="10257471at2759"/>
<evidence type="ECO:0000313" key="3">
    <source>
        <dbReference type="Proteomes" id="UP000027730"/>
    </source>
</evidence>
<name>A0A074XS24_9PEZI</name>
<dbReference type="EMBL" id="KL584702">
    <property type="protein sequence ID" value="KEQ77361.1"/>
    <property type="molecule type" value="Genomic_DNA"/>
</dbReference>
<accession>A0A074XS24</accession>
<proteinExistence type="predicted"/>
<dbReference type="SUPFAM" id="SSF81383">
    <property type="entry name" value="F-box domain"/>
    <property type="match status" value="1"/>
</dbReference>
<evidence type="ECO:0000259" key="1">
    <source>
        <dbReference type="PROSITE" id="PS50181"/>
    </source>
</evidence>
<sequence length="187" mass="21534">MPDLDDFPNELLVEFFSYFDLKTLTRCMRVSKLFKAITDHPTFDKIFFRTKITEPKDPINPDKIQINPIFSMIQYTSRQRIKSAHFLILDEKPNGKPKHRKLALIDSSAAKQNATEPAVTCLQVSPYSGASVGIKLGRAVTVRDVMEGLCNYYNMVLVANARHFLEDFYKIKGWTEDELVLKARWSL</sequence>
<organism evidence="2 3">
    <name type="scientific">Aureobasidium namibiae CBS 147.97</name>
    <dbReference type="NCBI Taxonomy" id="1043004"/>
    <lineage>
        <taxon>Eukaryota</taxon>
        <taxon>Fungi</taxon>
        <taxon>Dikarya</taxon>
        <taxon>Ascomycota</taxon>
        <taxon>Pezizomycotina</taxon>
        <taxon>Dothideomycetes</taxon>
        <taxon>Dothideomycetidae</taxon>
        <taxon>Dothideales</taxon>
        <taxon>Saccotheciaceae</taxon>
        <taxon>Aureobasidium</taxon>
    </lineage>
</organism>
<dbReference type="RefSeq" id="XP_013431673.1">
    <property type="nucleotide sequence ID" value="XM_013576219.1"/>
</dbReference>
<dbReference type="InterPro" id="IPR036047">
    <property type="entry name" value="F-box-like_dom_sf"/>
</dbReference>
<dbReference type="PROSITE" id="PS50181">
    <property type="entry name" value="FBOX"/>
    <property type="match status" value="1"/>
</dbReference>
<reference evidence="2 3" key="1">
    <citation type="journal article" date="2014" name="BMC Genomics">
        <title>Genome sequencing of four Aureobasidium pullulans varieties: biotechnological potential, stress tolerance, and description of new species.</title>
        <authorList>
            <person name="Gostin Ar C."/>
            <person name="Ohm R.A."/>
            <person name="Kogej T."/>
            <person name="Sonjak S."/>
            <person name="Turk M."/>
            <person name="Zajc J."/>
            <person name="Zalar P."/>
            <person name="Grube M."/>
            <person name="Sun H."/>
            <person name="Han J."/>
            <person name="Sharma A."/>
            <person name="Chiniquy J."/>
            <person name="Ngan C.Y."/>
            <person name="Lipzen A."/>
            <person name="Barry K."/>
            <person name="Grigoriev I.V."/>
            <person name="Gunde-Cimerman N."/>
        </authorList>
    </citation>
    <scope>NUCLEOTIDE SEQUENCE [LARGE SCALE GENOMIC DNA]</scope>
    <source>
        <strain evidence="2 3">CBS 147.97</strain>
    </source>
</reference>
<keyword evidence="3" id="KW-1185">Reference proteome</keyword>
<dbReference type="AlphaFoldDB" id="A0A074XS24"/>
<protein>
    <recommendedName>
        <fullName evidence="1">F-box domain-containing protein</fullName>
    </recommendedName>
</protein>
<dbReference type="Pfam" id="PF12937">
    <property type="entry name" value="F-box-like"/>
    <property type="match status" value="1"/>
</dbReference>
<gene>
    <name evidence="2" type="ORF">M436DRAFT_35414</name>
</gene>
<dbReference type="Gene3D" id="1.20.1280.50">
    <property type="match status" value="1"/>
</dbReference>
<dbReference type="HOGENOM" id="CLU_123965_0_0_1"/>
<dbReference type="GeneID" id="25408450"/>
<dbReference type="InterPro" id="IPR001810">
    <property type="entry name" value="F-box_dom"/>
</dbReference>